<dbReference type="PANTHER" id="PTHR46213:SF28">
    <property type="entry name" value="A_G-SPECIFIC ADENINE GLYCOSYLASE MUTY, DNA GLYCOSYLASE, DEMETER, DOMAIN-CONTAINING PROTEIN"/>
    <property type="match status" value="1"/>
</dbReference>
<reference evidence="12" key="1">
    <citation type="journal article" date="2022" name="Int. J. Mol. Sci.">
        <title>Draft Genome of Tanacetum Coccineum: Genomic Comparison of Closely Related Tanacetum-Family Plants.</title>
        <authorList>
            <person name="Yamashiro T."/>
            <person name="Shiraishi A."/>
            <person name="Nakayama K."/>
            <person name="Satake H."/>
        </authorList>
    </citation>
    <scope>NUCLEOTIDE SEQUENCE</scope>
</reference>
<gene>
    <name evidence="12" type="ORF">Tco_0857667</name>
</gene>
<dbReference type="Pfam" id="PF15629">
    <property type="entry name" value="Perm-CXXC"/>
    <property type="match status" value="1"/>
</dbReference>
<dbReference type="InterPro" id="IPR023170">
    <property type="entry name" value="HhH_base_excis_C"/>
</dbReference>
<evidence type="ECO:0000256" key="1">
    <source>
        <dbReference type="ARBA" id="ARBA00001966"/>
    </source>
</evidence>
<feature type="region of interest" description="Disordered" evidence="10">
    <location>
        <begin position="1204"/>
        <end position="1236"/>
    </location>
</feature>
<accession>A0ABQ5B735</accession>
<evidence type="ECO:0000256" key="5">
    <source>
        <dbReference type="ARBA" id="ARBA00022723"/>
    </source>
</evidence>
<dbReference type="InterPro" id="IPR028924">
    <property type="entry name" value="Perm-CXXC"/>
</dbReference>
<evidence type="ECO:0000313" key="13">
    <source>
        <dbReference type="Proteomes" id="UP001151760"/>
    </source>
</evidence>
<comment type="subcellular location">
    <subcellularLocation>
        <location evidence="2">Nucleus</location>
    </subcellularLocation>
</comment>
<keyword evidence="4" id="KW-0004">4Fe-4S</keyword>
<dbReference type="Gene3D" id="1.10.1670.10">
    <property type="entry name" value="Helix-hairpin-Helix base-excision DNA repair enzymes (C-terminal)"/>
    <property type="match status" value="1"/>
</dbReference>
<dbReference type="EMBL" id="BQNB010013002">
    <property type="protein sequence ID" value="GJT10625.1"/>
    <property type="molecule type" value="Genomic_DNA"/>
</dbReference>
<dbReference type="SUPFAM" id="SSF48150">
    <property type="entry name" value="DNA-glycosylase"/>
    <property type="match status" value="1"/>
</dbReference>
<dbReference type="Pfam" id="PF05695">
    <property type="entry name" value="Ycf2"/>
    <property type="match status" value="1"/>
</dbReference>
<evidence type="ECO:0000313" key="12">
    <source>
        <dbReference type="EMBL" id="GJT10625.1"/>
    </source>
</evidence>
<dbReference type="PANTHER" id="PTHR46213">
    <property type="entry name" value="TRANSCRIPTIONAL ACTIVATOR DEMETER"/>
    <property type="match status" value="1"/>
</dbReference>
<dbReference type="Pfam" id="PF15628">
    <property type="entry name" value="RRM_DME"/>
    <property type="match status" value="1"/>
</dbReference>
<feature type="region of interest" description="Disordered" evidence="10">
    <location>
        <begin position="454"/>
        <end position="529"/>
    </location>
</feature>
<dbReference type="InterPro" id="IPR044811">
    <property type="entry name" value="DME/ROS1"/>
</dbReference>
<feature type="compositionally biased region" description="Basic residues" evidence="10">
    <location>
        <begin position="491"/>
        <end position="500"/>
    </location>
</feature>
<keyword evidence="8" id="KW-0238">DNA-binding</keyword>
<keyword evidence="13" id="KW-1185">Reference proteome</keyword>
<feature type="compositionally biased region" description="Polar residues" evidence="10">
    <location>
        <begin position="886"/>
        <end position="899"/>
    </location>
</feature>
<evidence type="ECO:0000256" key="9">
    <source>
        <dbReference type="ARBA" id="ARBA00023242"/>
    </source>
</evidence>
<evidence type="ECO:0000256" key="10">
    <source>
        <dbReference type="SAM" id="MobiDB-lite"/>
    </source>
</evidence>
<evidence type="ECO:0000256" key="4">
    <source>
        <dbReference type="ARBA" id="ARBA00022485"/>
    </source>
</evidence>
<evidence type="ECO:0000256" key="8">
    <source>
        <dbReference type="ARBA" id="ARBA00023125"/>
    </source>
</evidence>
<comment type="cofactor">
    <cofactor evidence="1">
        <name>[4Fe-4S] cluster</name>
        <dbReference type="ChEBI" id="CHEBI:49883"/>
    </cofactor>
</comment>
<feature type="domain" description="HhH-GPD" evidence="11">
    <location>
        <begin position="1249"/>
        <end position="1418"/>
    </location>
</feature>
<feature type="region of interest" description="Disordered" evidence="10">
    <location>
        <begin position="318"/>
        <end position="403"/>
    </location>
</feature>
<evidence type="ECO:0000256" key="6">
    <source>
        <dbReference type="ARBA" id="ARBA00023004"/>
    </source>
</evidence>
<evidence type="ECO:0000259" key="11">
    <source>
        <dbReference type="SMART" id="SM00478"/>
    </source>
</evidence>
<evidence type="ECO:0000256" key="7">
    <source>
        <dbReference type="ARBA" id="ARBA00023014"/>
    </source>
</evidence>
<evidence type="ECO:0000256" key="3">
    <source>
        <dbReference type="ARBA" id="ARBA00005646"/>
    </source>
</evidence>
<evidence type="ECO:0000256" key="2">
    <source>
        <dbReference type="ARBA" id="ARBA00004123"/>
    </source>
</evidence>
<dbReference type="InterPro" id="IPR003265">
    <property type="entry name" value="HhH-GPD_domain"/>
</dbReference>
<feature type="compositionally biased region" description="Polar residues" evidence="10">
    <location>
        <begin position="326"/>
        <end position="359"/>
    </location>
</feature>
<feature type="compositionally biased region" description="Polar residues" evidence="10">
    <location>
        <begin position="454"/>
        <end position="464"/>
    </location>
</feature>
<organism evidence="12 13">
    <name type="scientific">Tanacetum coccineum</name>
    <dbReference type="NCBI Taxonomy" id="301880"/>
    <lineage>
        <taxon>Eukaryota</taxon>
        <taxon>Viridiplantae</taxon>
        <taxon>Streptophyta</taxon>
        <taxon>Embryophyta</taxon>
        <taxon>Tracheophyta</taxon>
        <taxon>Spermatophyta</taxon>
        <taxon>Magnoliopsida</taxon>
        <taxon>eudicotyledons</taxon>
        <taxon>Gunneridae</taxon>
        <taxon>Pentapetalae</taxon>
        <taxon>asterids</taxon>
        <taxon>campanulids</taxon>
        <taxon>Asterales</taxon>
        <taxon>Asteraceae</taxon>
        <taxon>Asteroideae</taxon>
        <taxon>Anthemideae</taxon>
        <taxon>Anthemidinae</taxon>
        <taxon>Tanacetum</taxon>
    </lineage>
</organism>
<keyword evidence="9" id="KW-0539">Nucleus</keyword>
<protein>
    <submittedName>
        <fullName evidence="12">ROS1-like protein</fullName>
    </submittedName>
</protein>
<name>A0ABQ5B735_9ASTR</name>
<dbReference type="SMART" id="SM00525">
    <property type="entry name" value="FES"/>
    <property type="match status" value="1"/>
</dbReference>
<sequence length="1758" mass="197664">MVNLFKIITYLQNTVSIHPISSDSGCDMVPKDEPDMDSSNKISFLNKNSFFDLFHLFHDRNRGGYALHHDFESEERFQEIPDLFTLSISEPDLVYHKRFAFSIDSYGLDPKQFLNRVFNSTFEKFDYKKVTEFSCSGMKFEKGFPIPYRPVVHGTPIFHENGVKRRIVADEDPIAAPRMSVLMGNDQVSFSTVNPTLMGNAVVDSTNSWTPVTSNTLPAETENWQDLLGMYTGLLQEKTPDTNRILEDINKTAPPIVRNNGNQSLTTSTHNSYQNHTSSQASTSLPYFKTSDTADWNCSNLATIIGSNSSSANNGVYLSDRPPAPNLSNQETSNGMRSASWTDTLRSRQTQRATSNNLIKNGHSPKDGFPVTCQPPYNPTSPPRSAASTIIDSSPLAPITPDNRKKTMDIQWIPEKIRFLDDEASAPVKDGLKDQTASTKDAENSLYSELLQTIGDSPPSAISTTHKEHIISDDKDEQDIDMNSTPQQKTPARRRKHRPKVIREGKSKKTPTPKDPINGSSNEPRVKRKYVRKNGVDKKTPVERVGKRKYVRKKGIDHLESQQQSGVDNIPTKSCKKKLNFDLEHVPQDKNCNVISSQQDINADVNPKGVEQVKRTNGILETSDIKIVQQNDYINGSMTTSPQQSKWENGYNNVNQTAREEGIKHNVFQGGIVPTNQQGTSSERMIILDERRGIKRQGSEHTCQNVNTMNYLAVYQKLLLGVAQRAHDRNSLNSILLENHKKMRMQSQFQALEGIPRQRSSIYGNGSAMELLNSCTGRIDPSWRPINVGGNVNHPQFRPPMAATHYLQKHQVLSSPQPQIVRFIPGRSPTYPHGALVSWHPLPATPPQGVPRYSVTAYPTLENKQTAQPNSYNQRLIGSNAMLRQQHSTPLEGYKQSTPAARGRPPKQKAEVSILDYITHKLEGLFICEEKKKQQKELIVYRGSDAIIPFEPIKKRIPRPKVDLDPETERLWRLLMGIEGSEGAETVNKDKEKWWEDERQVFRGRADSFIARMHLVQGDRRFSRWKGSVVDSVIGVFLTQNVSDHLSSSAFMSLAAKFPLKSTTTKETCCQHGACKGPIEVAANNHSRISEEEVILSQDSCASSTVQTADEVGSSSGSNSEAEDIMTDFETSKLSGPPLNLIHEEETTILKDQPSMVLDEQATDTHHLPNEANSGMFEGIHINVDDNTSVVDKQICFENTVNEANSKEQKASGEPSSGPGPNIPKVKKVTAEEERRREIDWDSLRKEALLNSEKKERSKDAADSLDYEALRRAHVNEISDAIRERGMNNLLADRMKDFLNRLVRDHGAIDLEWLRDAPQDKAKDYLLSFRGLGLKSVECVRLLTLHHLAFPVDTNVGRIAVRLGWVPLQPLPESLQLHLLEMYPVLESIQKYLWPRLCKLDQLTLYELHYQMITFGKVFCTKSKPNCNACPMRAECRHFASAFASARLSLPGPEEKRIVTSDAPAATDPVPPVVMRPMPLPPAENDFYKSERNCEPIIEEPTTPEPEANELSISDIEDQYYEDSDEIPTIKLNMEEFTANLQNIMQDSKKLDDDMSKALVALNPNAASIPTPKLKDVSRLRTEHLVYELPDSHPLLEGLDKREPDDPSHYLLAIWTPGETANSADTPEKECPAQQSGQLCERTTCFACNSVKEVNSQVVRGTILIPCRTAMRGSFPLNGTYFQVNEMFADHASSLNPINVPRAWIWNLPRRTVYFGTSVSTIFKGLSTEGIQYCFWKGMYHLNSPTELDIDDFNHTQK</sequence>
<reference evidence="12" key="2">
    <citation type="submission" date="2022-01" db="EMBL/GenBank/DDBJ databases">
        <authorList>
            <person name="Yamashiro T."/>
            <person name="Shiraishi A."/>
            <person name="Satake H."/>
            <person name="Nakayama K."/>
        </authorList>
    </citation>
    <scope>NUCLEOTIDE SEQUENCE</scope>
</reference>
<feature type="region of interest" description="Disordered" evidence="10">
    <location>
        <begin position="886"/>
        <end position="908"/>
    </location>
</feature>
<feature type="compositionally biased region" description="Polar residues" evidence="10">
    <location>
        <begin position="481"/>
        <end position="490"/>
    </location>
</feature>
<proteinExistence type="inferred from homology"/>
<comment type="caution">
    <text evidence="12">The sequence shown here is derived from an EMBL/GenBank/DDBJ whole genome shotgun (WGS) entry which is preliminary data.</text>
</comment>
<dbReference type="InterPro" id="IPR056777">
    <property type="entry name" value="Ycf2_N"/>
</dbReference>
<keyword evidence="7" id="KW-0411">Iron-sulfur</keyword>
<keyword evidence="6" id="KW-0408">Iron</keyword>
<dbReference type="InterPro" id="IPR011257">
    <property type="entry name" value="DNA_glycosylase"/>
</dbReference>
<comment type="similarity">
    <text evidence="3">Belongs to the DNA glycosylase family. DEMETER subfamily.</text>
</comment>
<dbReference type="InterPro" id="IPR028925">
    <property type="entry name" value="RRM_DME"/>
</dbReference>
<keyword evidence="5" id="KW-0479">Metal-binding</keyword>
<dbReference type="InterPro" id="IPR003651">
    <property type="entry name" value="Endonuclease3_FeS-loop_motif"/>
</dbReference>
<dbReference type="Proteomes" id="UP001151760">
    <property type="component" value="Unassembled WGS sequence"/>
</dbReference>
<dbReference type="SMART" id="SM00478">
    <property type="entry name" value="ENDO3c"/>
    <property type="match status" value="1"/>
</dbReference>